<dbReference type="SUPFAM" id="SSF89447">
    <property type="entry name" value="AbrB/MazE/MraZ-like"/>
    <property type="match status" value="1"/>
</dbReference>
<dbReference type="eggNOG" id="COG2336">
    <property type="taxonomic scope" value="Bacteria"/>
</dbReference>
<organism evidence="2 3">
    <name type="scientific">Sphaerobacter thermophilus (strain ATCC 49802 / DSM 20745 / KCCM 41009 / NCIMB 13125 / S 6022)</name>
    <dbReference type="NCBI Taxonomy" id="479434"/>
    <lineage>
        <taxon>Bacteria</taxon>
        <taxon>Pseudomonadati</taxon>
        <taxon>Thermomicrobiota</taxon>
        <taxon>Thermomicrobia</taxon>
        <taxon>Sphaerobacterales</taxon>
        <taxon>Sphaerobacterineae</taxon>
        <taxon>Sphaerobacteraceae</taxon>
        <taxon>Sphaerobacter</taxon>
    </lineage>
</organism>
<accession>D1C809</accession>
<gene>
    <name evidence="2" type="ordered locus">Sthe_2537</name>
</gene>
<sequence length="85" mass="9787">MALVKVRRDGNSTVITLPPDLVKKFNLEIGSHVQVTADEQNGCLIVEPVAITPRARHDFLEASRRVIERNRELYERLKRYDRGES</sequence>
<evidence type="ECO:0000313" key="2">
    <source>
        <dbReference type="EMBL" id="ACZ39952.1"/>
    </source>
</evidence>
<reference evidence="3" key="1">
    <citation type="submission" date="2009-11" db="EMBL/GenBank/DDBJ databases">
        <title>The complete chromosome 2 of Sphaerobacter thermophilus DSM 20745.</title>
        <authorList>
            <person name="Lucas S."/>
            <person name="Copeland A."/>
            <person name="Lapidus A."/>
            <person name="Glavina del Rio T."/>
            <person name="Dalin E."/>
            <person name="Tice H."/>
            <person name="Bruce D."/>
            <person name="Goodwin L."/>
            <person name="Pitluck S."/>
            <person name="Kyrpides N."/>
            <person name="Mavromatis K."/>
            <person name="Ivanova N."/>
            <person name="Mikhailova N."/>
            <person name="LaButti K.M."/>
            <person name="Clum A."/>
            <person name="Sun H.I."/>
            <person name="Brettin T."/>
            <person name="Detter J.C."/>
            <person name="Han C."/>
            <person name="Larimer F."/>
            <person name="Land M."/>
            <person name="Hauser L."/>
            <person name="Markowitz V."/>
            <person name="Cheng J.F."/>
            <person name="Hugenholtz P."/>
            <person name="Woyke T."/>
            <person name="Wu D."/>
            <person name="Steenblock K."/>
            <person name="Schneider S."/>
            <person name="Pukall R."/>
            <person name="Goeker M."/>
            <person name="Klenk H.P."/>
            <person name="Eisen J.A."/>
        </authorList>
    </citation>
    <scope>NUCLEOTIDE SEQUENCE [LARGE SCALE GENOMIC DNA]</scope>
    <source>
        <strain evidence="3">ATCC 49802 / DSM 20745 / S 6022</strain>
    </source>
</reference>
<evidence type="ECO:0000259" key="1">
    <source>
        <dbReference type="SMART" id="SM00966"/>
    </source>
</evidence>
<dbReference type="EMBL" id="CP001824">
    <property type="protein sequence ID" value="ACZ39952.1"/>
    <property type="molecule type" value="Genomic_DNA"/>
</dbReference>
<dbReference type="STRING" id="479434.Sthe_2537"/>
<dbReference type="OrthoDB" id="582905at2"/>
<protein>
    <submittedName>
        <fullName evidence="2">Transcriptional regulator/antitoxin, MazE</fullName>
    </submittedName>
</protein>
<dbReference type="SMART" id="SM00966">
    <property type="entry name" value="SpoVT_AbrB"/>
    <property type="match status" value="1"/>
</dbReference>
<dbReference type="AlphaFoldDB" id="D1C809"/>
<dbReference type="KEGG" id="sti:Sthe_2537"/>
<dbReference type="InterPro" id="IPR007159">
    <property type="entry name" value="SpoVT-AbrB_dom"/>
</dbReference>
<dbReference type="RefSeq" id="WP_012872992.1">
    <property type="nucleotide sequence ID" value="NC_013524.1"/>
</dbReference>
<reference evidence="2 3" key="2">
    <citation type="journal article" date="2010" name="Stand. Genomic Sci.">
        <title>Complete genome sequence of Desulfohalobium retbaense type strain (HR(100)).</title>
        <authorList>
            <person name="Spring S."/>
            <person name="Nolan M."/>
            <person name="Lapidus A."/>
            <person name="Glavina Del Rio T."/>
            <person name="Copeland A."/>
            <person name="Tice H."/>
            <person name="Cheng J.F."/>
            <person name="Lucas S."/>
            <person name="Land M."/>
            <person name="Chen F."/>
            <person name="Bruce D."/>
            <person name="Goodwin L."/>
            <person name="Pitluck S."/>
            <person name="Ivanova N."/>
            <person name="Mavromatis K."/>
            <person name="Mikhailova N."/>
            <person name="Pati A."/>
            <person name="Chen A."/>
            <person name="Palaniappan K."/>
            <person name="Hauser L."/>
            <person name="Chang Y.J."/>
            <person name="Jeffries C.D."/>
            <person name="Munk C."/>
            <person name="Kiss H."/>
            <person name="Chain P."/>
            <person name="Han C."/>
            <person name="Brettin T."/>
            <person name="Detter J.C."/>
            <person name="Schuler E."/>
            <person name="Goker M."/>
            <person name="Rohde M."/>
            <person name="Bristow J."/>
            <person name="Eisen J.A."/>
            <person name="Markowitz V."/>
            <person name="Hugenholtz P."/>
            <person name="Kyrpides N.C."/>
            <person name="Klenk H.P."/>
        </authorList>
    </citation>
    <scope>NUCLEOTIDE SEQUENCE [LARGE SCALE GENOMIC DNA]</scope>
    <source>
        <strain evidence="3">ATCC 49802 / DSM 20745 / S 6022</strain>
    </source>
</reference>
<dbReference type="Pfam" id="PF04014">
    <property type="entry name" value="MazE_antitoxin"/>
    <property type="match status" value="1"/>
</dbReference>
<dbReference type="InParanoid" id="D1C809"/>
<evidence type="ECO:0000313" key="3">
    <source>
        <dbReference type="Proteomes" id="UP000002027"/>
    </source>
</evidence>
<dbReference type="Gene3D" id="2.10.260.10">
    <property type="match status" value="1"/>
</dbReference>
<proteinExistence type="predicted"/>
<dbReference type="GO" id="GO:0003677">
    <property type="term" value="F:DNA binding"/>
    <property type="evidence" value="ECO:0007669"/>
    <property type="project" value="InterPro"/>
</dbReference>
<dbReference type="HOGENOM" id="CLU_2511018_0_0_0"/>
<feature type="domain" description="SpoVT-AbrB" evidence="1">
    <location>
        <begin position="7"/>
        <end position="54"/>
    </location>
</feature>
<keyword evidence="3" id="KW-1185">Reference proteome</keyword>
<name>D1C809_SPHTD</name>
<dbReference type="InterPro" id="IPR037914">
    <property type="entry name" value="SpoVT-AbrB_sf"/>
</dbReference>
<dbReference type="Proteomes" id="UP000002027">
    <property type="component" value="Chromosome 2"/>
</dbReference>